<dbReference type="EMBL" id="JACHOP010000023">
    <property type="protein sequence ID" value="MBB5759464.1"/>
    <property type="molecule type" value="Genomic_DNA"/>
</dbReference>
<name>A0A840ZQN4_9HYPH</name>
<sequence length="186" mass="20845">MTALSDEALVALVAGGDGNAMRSLYARHSTRVFRFLVRLVRDATTAEDLMSDVFFDVWQQAARFEGRSSVTTWMLGVARFKALSHLRRRPHQPLEPDTAEAIEDEADTPEILLQKVGKAAVIRRCLAALSPEHREVIDLVYYHERSVDEVAEIVGVPAGTVKTRLFHARKRLSEHLSALGIDRGWP</sequence>
<protein>
    <submittedName>
        <fullName evidence="7">RNA polymerase sigma-70 factor (ECF subfamily)</fullName>
    </submittedName>
</protein>
<evidence type="ECO:0000256" key="4">
    <source>
        <dbReference type="ARBA" id="ARBA00023163"/>
    </source>
</evidence>
<dbReference type="PANTHER" id="PTHR43133">
    <property type="entry name" value="RNA POLYMERASE ECF-TYPE SIGMA FACTO"/>
    <property type="match status" value="1"/>
</dbReference>
<dbReference type="Proteomes" id="UP000583454">
    <property type="component" value="Unassembled WGS sequence"/>
</dbReference>
<evidence type="ECO:0000256" key="3">
    <source>
        <dbReference type="ARBA" id="ARBA00023082"/>
    </source>
</evidence>
<dbReference type="Pfam" id="PF04542">
    <property type="entry name" value="Sigma70_r2"/>
    <property type="match status" value="1"/>
</dbReference>
<dbReference type="GO" id="GO:0016987">
    <property type="term" value="F:sigma factor activity"/>
    <property type="evidence" value="ECO:0007669"/>
    <property type="project" value="UniProtKB-KW"/>
</dbReference>
<comment type="similarity">
    <text evidence="1">Belongs to the sigma-70 factor family. ECF subfamily.</text>
</comment>
<dbReference type="InterPro" id="IPR007627">
    <property type="entry name" value="RNA_pol_sigma70_r2"/>
</dbReference>
<evidence type="ECO:0000313" key="8">
    <source>
        <dbReference type="Proteomes" id="UP000583454"/>
    </source>
</evidence>
<organism evidence="7 8">
    <name type="scientific">Methylorubrum rhodinum</name>
    <dbReference type="NCBI Taxonomy" id="29428"/>
    <lineage>
        <taxon>Bacteria</taxon>
        <taxon>Pseudomonadati</taxon>
        <taxon>Pseudomonadota</taxon>
        <taxon>Alphaproteobacteria</taxon>
        <taxon>Hyphomicrobiales</taxon>
        <taxon>Methylobacteriaceae</taxon>
        <taxon>Methylorubrum</taxon>
    </lineage>
</organism>
<evidence type="ECO:0000259" key="6">
    <source>
        <dbReference type="Pfam" id="PF08281"/>
    </source>
</evidence>
<gene>
    <name evidence="7" type="ORF">HNR00_004198</name>
</gene>
<evidence type="ECO:0000256" key="2">
    <source>
        <dbReference type="ARBA" id="ARBA00023015"/>
    </source>
</evidence>
<keyword evidence="2" id="KW-0805">Transcription regulation</keyword>
<accession>A0A840ZQN4</accession>
<dbReference type="GO" id="GO:0003677">
    <property type="term" value="F:DNA binding"/>
    <property type="evidence" value="ECO:0007669"/>
    <property type="project" value="InterPro"/>
</dbReference>
<dbReference type="Gene3D" id="1.10.10.10">
    <property type="entry name" value="Winged helix-like DNA-binding domain superfamily/Winged helix DNA-binding domain"/>
    <property type="match status" value="1"/>
</dbReference>
<dbReference type="InterPro" id="IPR013324">
    <property type="entry name" value="RNA_pol_sigma_r3/r4-like"/>
</dbReference>
<dbReference type="InterPro" id="IPR036388">
    <property type="entry name" value="WH-like_DNA-bd_sf"/>
</dbReference>
<dbReference type="AlphaFoldDB" id="A0A840ZQN4"/>
<feature type="domain" description="RNA polymerase sigma factor 70 region 4 type 2" evidence="6">
    <location>
        <begin position="122"/>
        <end position="172"/>
    </location>
</feature>
<keyword evidence="4" id="KW-0804">Transcription</keyword>
<dbReference type="PANTHER" id="PTHR43133:SF32">
    <property type="entry name" value="BLR3042 PROTEIN"/>
    <property type="match status" value="1"/>
</dbReference>
<feature type="domain" description="RNA polymerase sigma-70 region 2" evidence="5">
    <location>
        <begin position="24"/>
        <end position="89"/>
    </location>
</feature>
<reference evidence="7 8" key="1">
    <citation type="submission" date="2020-08" db="EMBL/GenBank/DDBJ databases">
        <title>Genomic Encyclopedia of Type Strains, Phase IV (KMG-IV): sequencing the most valuable type-strain genomes for metagenomic binning, comparative biology and taxonomic classification.</title>
        <authorList>
            <person name="Goeker M."/>
        </authorList>
    </citation>
    <scope>NUCLEOTIDE SEQUENCE [LARGE SCALE GENOMIC DNA]</scope>
    <source>
        <strain evidence="7 8">DSM 2163</strain>
    </source>
</reference>
<comment type="caution">
    <text evidence="7">The sequence shown here is derived from an EMBL/GenBank/DDBJ whole genome shotgun (WGS) entry which is preliminary data.</text>
</comment>
<keyword evidence="8" id="KW-1185">Reference proteome</keyword>
<dbReference type="SUPFAM" id="SSF88659">
    <property type="entry name" value="Sigma3 and sigma4 domains of RNA polymerase sigma factors"/>
    <property type="match status" value="1"/>
</dbReference>
<dbReference type="NCBIfam" id="NF009168">
    <property type="entry name" value="PRK12515.1"/>
    <property type="match status" value="1"/>
</dbReference>
<dbReference type="InterPro" id="IPR013249">
    <property type="entry name" value="RNA_pol_sigma70_r4_t2"/>
</dbReference>
<dbReference type="Gene3D" id="1.10.1740.10">
    <property type="match status" value="1"/>
</dbReference>
<evidence type="ECO:0000313" key="7">
    <source>
        <dbReference type="EMBL" id="MBB5759464.1"/>
    </source>
</evidence>
<dbReference type="CDD" id="cd06171">
    <property type="entry name" value="Sigma70_r4"/>
    <property type="match status" value="1"/>
</dbReference>
<dbReference type="InterPro" id="IPR013325">
    <property type="entry name" value="RNA_pol_sigma_r2"/>
</dbReference>
<evidence type="ECO:0000256" key="1">
    <source>
        <dbReference type="ARBA" id="ARBA00010641"/>
    </source>
</evidence>
<keyword evidence="3" id="KW-0731">Sigma factor</keyword>
<proteinExistence type="inferred from homology"/>
<dbReference type="SUPFAM" id="SSF88946">
    <property type="entry name" value="Sigma2 domain of RNA polymerase sigma factors"/>
    <property type="match status" value="1"/>
</dbReference>
<dbReference type="NCBIfam" id="TIGR02937">
    <property type="entry name" value="sigma70-ECF"/>
    <property type="match status" value="1"/>
</dbReference>
<dbReference type="GO" id="GO:0006352">
    <property type="term" value="P:DNA-templated transcription initiation"/>
    <property type="evidence" value="ECO:0007669"/>
    <property type="project" value="InterPro"/>
</dbReference>
<dbReference type="InterPro" id="IPR014284">
    <property type="entry name" value="RNA_pol_sigma-70_dom"/>
</dbReference>
<evidence type="ECO:0000259" key="5">
    <source>
        <dbReference type="Pfam" id="PF04542"/>
    </source>
</evidence>
<dbReference type="InterPro" id="IPR039425">
    <property type="entry name" value="RNA_pol_sigma-70-like"/>
</dbReference>
<dbReference type="Pfam" id="PF08281">
    <property type="entry name" value="Sigma70_r4_2"/>
    <property type="match status" value="1"/>
</dbReference>